<dbReference type="PANTHER" id="PTHR30055">
    <property type="entry name" value="HTH-TYPE TRANSCRIPTIONAL REGULATOR RUTR"/>
    <property type="match status" value="1"/>
</dbReference>
<dbReference type="InterPro" id="IPR023772">
    <property type="entry name" value="DNA-bd_HTH_TetR-type_CS"/>
</dbReference>
<gene>
    <name evidence="6" type="ORF">ACFOEB_09460</name>
</gene>
<reference evidence="7" key="1">
    <citation type="journal article" date="2019" name="Int. J. Syst. Evol. Microbiol.">
        <title>The Global Catalogue of Microorganisms (GCM) 10K type strain sequencing project: providing services to taxonomists for standard genome sequencing and annotation.</title>
        <authorList>
            <consortium name="The Broad Institute Genomics Platform"/>
            <consortium name="The Broad Institute Genome Sequencing Center for Infectious Disease"/>
            <person name="Wu L."/>
            <person name="Ma J."/>
        </authorList>
    </citation>
    <scope>NUCLEOTIDE SEQUENCE [LARGE SCALE GENOMIC DNA]</scope>
    <source>
        <strain evidence="7">KCTC 52141</strain>
    </source>
</reference>
<protein>
    <submittedName>
        <fullName evidence="6">TetR family transcriptional regulator</fullName>
    </submittedName>
</protein>
<dbReference type="PROSITE" id="PS50977">
    <property type="entry name" value="HTH_TETR_2"/>
    <property type="match status" value="1"/>
</dbReference>
<dbReference type="InterPro" id="IPR050109">
    <property type="entry name" value="HTH-type_TetR-like_transc_reg"/>
</dbReference>
<organism evidence="6 7">
    <name type="scientific">Gilvimarinus japonicus</name>
    <dbReference type="NCBI Taxonomy" id="1796469"/>
    <lineage>
        <taxon>Bacteria</taxon>
        <taxon>Pseudomonadati</taxon>
        <taxon>Pseudomonadota</taxon>
        <taxon>Gammaproteobacteria</taxon>
        <taxon>Cellvibrionales</taxon>
        <taxon>Cellvibrionaceae</taxon>
        <taxon>Gilvimarinus</taxon>
    </lineage>
</organism>
<sequence>MARKTKADAQKTLNQLLDAAAWLFQTQGVNETTLNHIASRAGVTRGALYWHFANKDAVIMALWQRDAAAPHASIVKTLNNTRGNGREFKQLIKSQLGATLNDAALMQALRMILLGVERLENDSELQSFLASRHQQMRDSFKTAFKQLHAAGKVPTDTNPEALATSFWAYLKGLLQLHLEPYNQDVDLLRDGDVLLDIWLNSIISD</sequence>
<accession>A0ABV7HRW8</accession>
<keyword evidence="1" id="KW-0805">Transcription regulation</keyword>
<dbReference type="SUPFAM" id="SSF48498">
    <property type="entry name" value="Tetracyclin repressor-like, C-terminal domain"/>
    <property type="match status" value="1"/>
</dbReference>
<evidence type="ECO:0000313" key="6">
    <source>
        <dbReference type="EMBL" id="MFC3155424.1"/>
    </source>
</evidence>
<dbReference type="PANTHER" id="PTHR30055:SF240">
    <property type="entry name" value="HTH-TYPE TRANSCRIPTIONAL REGULATOR ACRR"/>
    <property type="match status" value="1"/>
</dbReference>
<evidence type="ECO:0000256" key="4">
    <source>
        <dbReference type="PROSITE-ProRule" id="PRU00335"/>
    </source>
</evidence>
<evidence type="ECO:0000256" key="2">
    <source>
        <dbReference type="ARBA" id="ARBA00023125"/>
    </source>
</evidence>
<dbReference type="PROSITE" id="PS01081">
    <property type="entry name" value="HTH_TETR_1"/>
    <property type="match status" value="1"/>
</dbReference>
<keyword evidence="2 4" id="KW-0238">DNA-binding</keyword>
<comment type="caution">
    <text evidence="6">The sequence shown here is derived from an EMBL/GenBank/DDBJ whole genome shotgun (WGS) entry which is preliminary data.</text>
</comment>
<evidence type="ECO:0000313" key="7">
    <source>
        <dbReference type="Proteomes" id="UP001595548"/>
    </source>
</evidence>
<name>A0ABV7HRW8_9GAMM</name>
<dbReference type="RefSeq" id="WP_339618174.1">
    <property type="nucleotide sequence ID" value="NZ_AP031500.1"/>
</dbReference>
<keyword evidence="3" id="KW-0804">Transcription</keyword>
<keyword evidence="7" id="KW-1185">Reference proteome</keyword>
<evidence type="ECO:0000256" key="1">
    <source>
        <dbReference type="ARBA" id="ARBA00023015"/>
    </source>
</evidence>
<feature type="domain" description="HTH tetR-type" evidence="5">
    <location>
        <begin position="10"/>
        <end position="70"/>
    </location>
</feature>
<dbReference type="InterPro" id="IPR009057">
    <property type="entry name" value="Homeodomain-like_sf"/>
</dbReference>
<dbReference type="Pfam" id="PF00440">
    <property type="entry name" value="TetR_N"/>
    <property type="match status" value="1"/>
</dbReference>
<dbReference type="Gene3D" id="1.10.357.10">
    <property type="entry name" value="Tetracycline Repressor, domain 2"/>
    <property type="match status" value="1"/>
</dbReference>
<dbReference type="InterPro" id="IPR036271">
    <property type="entry name" value="Tet_transcr_reg_TetR-rel_C_sf"/>
</dbReference>
<evidence type="ECO:0000259" key="5">
    <source>
        <dbReference type="PROSITE" id="PS50977"/>
    </source>
</evidence>
<dbReference type="InterPro" id="IPR001647">
    <property type="entry name" value="HTH_TetR"/>
</dbReference>
<evidence type="ECO:0000256" key="3">
    <source>
        <dbReference type="ARBA" id="ARBA00023163"/>
    </source>
</evidence>
<dbReference type="SUPFAM" id="SSF46689">
    <property type="entry name" value="Homeodomain-like"/>
    <property type="match status" value="1"/>
</dbReference>
<proteinExistence type="predicted"/>
<feature type="DNA-binding region" description="H-T-H motif" evidence="4">
    <location>
        <begin position="33"/>
        <end position="52"/>
    </location>
</feature>
<dbReference type="Proteomes" id="UP001595548">
    <property type="component" value="Unassembled WGS sequence"/>
</dbReference>
<dbReference type="EMBL" id="JBHRTL010000006">
    <property type="protein sequence ID" value="MFC3155424.1"/>
    <property type="molecule type" value="Genomic_DNA"/>
</dbReference>
<dbReference type="PRINTS" id="PR00455">
    <property type="entry name" value="HTHTETR"/>
</dbReference>